<keyword evidence="1" id="KW-0472">Membrane</keyword>
<evidence type="ECO:0000313" key="3">
    <source>
        <dbReference type="Proteomes" id="UP001232163"/>
    </source>
</evidence>
<dbReference type="Proteomes" id="UP001232163">
    <property type="component" value="Unassembled WGS sequence"/>
</dbReference>
<keyword evidence="1" id="KW-1133">Transmembrane helix</keyword>
<protein>
    <submittedName>
        <fullName evidence="2">Uncharacterized protein</fullName>
    </submittedName>
</protein>
<dbReference type="EMBL" id="JAURUR010000004">
    <property type="protein sequence ID" value="MDP9764281.1"/>
    <property type="molecule type" value="Genomic_DNA"/>
</dbReference>
<keyword evidence="3" id="KW-1185">Reference proteome</keyword>
<evidence type="ECO:0000313" key="2">
    <source>
        <dbReference type="EMBL" id="MDP9764281.1"/>
    </source>
</evidence>
<accession>A0ABT9MCI0</accession>
<name>A0ABT9MCI0_9DEIO</name>
<reference evidence="2 3" key="1">
    <citation type="submission" date="2023-07" db="EMBL/GenBank/DDBJ databases">
        <title>Genomic Encyclopedia of Type Strains, Phase IV (KMG-IV): sequencing the most valuable type-strain genomes for metagenomic binning, comparative biology and taxonomic classification.</title>
        <authorList>
            <person name="Goeker M."/>
        </authorList>
    </citation>
    <scope>NUCLEOTIDE SEQUENCE [LARGE SCALE GENOMIC DNA]</scope>
    <source>
        <strain evidence="2 3">NIO-1023</strain>
    </source>
</reference>
<feature type="transmembrane region" description="Helical" evidence="1">
    <location>
        <begin position="6"/>
        <end position="24"/>
    </location>
</feature>
<organism evidence="2 3">
    <name type="scientific">Deinococcus enclensis</name>
    <dbReference type="NCBI Taxonomy" id="1049582"/>
    <lineage>
        <taxon>Bacteria</taxon>
        <taxon>Thermotogati</taxon>
        <taxon>Deinococcota</taxon>
        <taxon>Deinococci</taxon>
        <taxon>Deinococcales</taxon>
        <taxon>Deinococcaceae</taxon>
        <taxon>Deinococcus</taxon>
    </lineage>
</organism>
<proteinExistence type="predicted"/>
<evidence type="ECO:0000256" key="1">
    <source>
        <dbReference type="SAM" id="Phobius"/>
    </source>
</evidence>
<gene>
    <name evidence="2" type="ORF">QO006_001706</name>
</gene>
<keyword evidence="1" id="KW-0812">Transmembrane</keyword>
<comment type="caution">
    <text evidence="2">The sequence shown here is derived from an EMBL/GenBank/DDBJ whole genome shotgun (WGS) entry which is preliminary data.</text>
</comment>
<sequence length="34" mass="3918">MTAVLLKVLLLDAVLFTVIGVILWKTRSHRRRTP</sequence>